<dbReference type="InterPro" id="IPR036390">
    <property type="entry name" value="WH_DNA-bd_sf"/>
</dbReference>
<evidence type="ECO:0000313" key="5">
    <source>
        <dbReference type="Proteomes" id="UP000186015"/>
    </source>
</evidence>
<reference evidence="4 5" key="1">
    <citation type="submission" date="2016-10" db="EMBL/GenBank/DDBJ databases">
        <authorList>
            <person name="de Groot N.N."/>
        </authorList>
    </citation>
    <scope>NUCLEOTIDE SEQUENCE [LARGE SCALE GENOMIC DNA]</scope>
    <source>
        <strain evidence="4 5">KH2T6</strain>
    </source>
</reference>
<dbReference type="AlphaFoldDB" id="A0A1H7JM02"/>
<dbReference type="InterPro" id="IPR036388">
    <property type="entry name" value="WH-like_DNA-bd_sf"/>
</dbReference>
<dbReference type="Gene3D" id="1.10.10.10">
    <property type="entry name" value="Winged helix-like DNA-binding domain superfamily/Winged helix DNA-binding domain"/>
    <property type="match status" value="1"/>
</dbReference>
<proteinExistence type="inferred from homology"/>
<name>A0A1H7JM02_RUMAL</name>
<dbReference type="EMBL" id="FOAT01000005">
    <property type="protein sequence ID" value="SEK75591.1"/>
    <property type="molecule type" value="Genomic_DNA"/>
</dbReference>
<keyword evidence="3" id="KW-0119">Carbohydrate metabolism</keyword>
<dbReference type="Proteomes" id="UP000186015">
    <property type="component" value="Unassembled WGS sequence"/>
</dbReference>
<keyword evidence="4" id="KW-0808">Transferase</keyword>
<protein>
    <submittedName>
        <fullName evidence="4">Sugar kinase of the NBD/HSP70 family, may contain an N-terminal HTH domain</fullName>
    </submittedName>
</protein>
<dbReference type="OrthoDB" id="9796533at2"/>
<dbReference type="GO" id="GO:0042732">
    <property type="term" value="P:D-xylose metabolic process"/>
    <property type="evidence" value="ECO:0007669"/>
    <property type="project" value="UniProtKB-KW"/>
</dbReference>
<comment type="similarity">
    <text evidence="2">Belongs to the ROK (NagC/XylR) family.</text>
</comment>
<dbReference type="SUPFAM" id="SSF53067">
    <property type="entry name" value="Actin-like ATPase domain"/>
    <property type="match status" value="1"/>
</dbReference>
<dbReference type="PANTHER" id="PTHR18964:SF149">
    <property type="entry name" value="BIFUNCTIONAL UDP-N-ACETYLGLUCOSAMINE 2-EPIMERASE_N-ACETYLMANNOSAMINE KINASE"/>
    <property type="match status" value="1"/>
</dbReference>
<dbReference type="SUPFAM" id="SSF46785">
    <property type="entry name" value="Winged helix' DNA-binding domain"/>
    <property type="match status" value="1"/>
</dbReference>
<evidence type="ECO:0000256" key="1">
    <source>
        <dbReference type="ARBA" id="ARBA00002486"/>
    </source>
</evidence>
<sequence>MEQHGISKLDLKRRNRMQVLKILKQRGPTSRIDIAGTLELTRAAVTIITNEMIEQGIIQEIGEYKHITEKAPRGRKKILIDINHHYKFVIGVTLEEDIVSVGLSTLAGAVLDKRNLSIDHTIEYNAIFDFVRKSIKEVLADNCLDKNSILGIGFGVFPTMYEKLGVEVKDGIPDYSKVRNLIRGYTDLPLVFDNSVKGTAMANIDFLKTKDPNRQNIAFLQYGNNMNFVVTNLNEPIVSYDNRTGFVDKMIINPYSERVCEKCGRRGCVENEITPSATFAKLSEVYSPDRTPYLYEASKGSFKNVKMDMVQTAYDKDDPAVKEVIDSEIKLTAVLINNLYFSTNPQKIVLHHFTNHTNSEVDFNRIRNALNEIGGPLVAGKIETSIIEDKHRFLSGCALAIRELFFNRGGFDANS</sequence>
<dbReference type="PANTHER" id="PTHR18964">
    <property type="entry name" value="ROK (REPRESSOR, ORF, KINASE) FAMILY"/>
    <property type="match status" value="1"/>
</dbReference>
<keyword evidence="3" id="KW-0859">Xylose metabolism</keyword>
<dbReference type="InterPro" id="IPR043129">
    <property type="entry name" value="ATPase_NBD"/>
</dbReference>
<evidence type="ECO:0000313" key="4">
    <source>
        <dbReference type="EMBL" id="SEK75591.1"/>
    </source>
</evidence>
<dbReference type="GO" id="GO:0016301">
    <property type="term" value="F:kinase activity"/>
    <property type="evidence" value="ECO:0007669"/>
    <property type="project" value="UniProtKB-KW"/>
</dbReference>
<accession>A0A1H7JM02</accession>
<evidence type="ECO:0000256" key="3">
    <source>
        <dbReference type="ARBA" id="ARBA00022629"/>
    </source>
</evidence>
<evidence type="ECO:0000256" key="2">
    <source>
        <dbReference type="ARBA" id="ARBA00006479"/>
    </source>
</evidence>
<comment type="function">
    <text evidence="1">Transcriptional repressor of xylose-utilizing enzymes.</text>
</comment>
<gene>
    <name evidence="4" type="ORF">SAMN05216469_105124</name>
</gene>
<dbReference type="RefSeq" id="WP_074832024.1">
    <property type="nucleotide sequence ID" value="NZ_FOAT01000005.1"/>
</dbReference>
<dbReference type="Gene3D" id="3.30.420.40">
    <property type="match status" value="2"/>
</dbReference>
<dbReference type="InterPro" id="IPR000600">
    <property type="entry name" value="ROK"/>
</dbReference>
<organism evidence="4 5">
    <name type="scientific">Ruminococcus albus</name>
    <dbReference type="NCBI Taxonomy" id="1264"/>
    <lineage>
        <taxon>Bacteria</taxon>
        <taxon>Bacillati</taxon>
        <taxon>Bacillota</taxon>
        <taxon>Clostridia</taxon>
        <taxon>Eubacteriales</taxon>
        <taxon>Oscillospiraceae</taxon>
        <taxon>Ruminococcus</taxon>
    </lineage>
</organism>
<keyword evidence="4" id="KW-0418">Kinase</keyword>